<keyword evidence="4" id="KW-0862">Zinc</keyword>
<organism evidence="6 7">
    <name type="scientific">Rhizobium phage P9VFCI</name>
    <dbReference type="NCBI Taxonomy" id="2763531"/>
    <lineage>
        <taxon>Viruses</taxon>
        <taxon>Duplodnaviria</taxon>
        <taxon>Heunggongvirae</taxon>
        <taxon>Uroviricota</taxon>
        <taxon>Caudoviricetes</taxon>
        <taxon>Pootjesviridae</taxon>
        <taxon>Innesvirus</taxon>
        <taxon>Innesvirus P9VFCI</taxon>
    </lineage>
</organism>
<dbReference type="PANTHER" id="PTHR11086">
    <property type="entry name" value="DEOXYCYTIDYLATE DEAMINASE-RELATED"/>
    <property type="match status" value="1"/>
</dbReference>
<evidence type="ECO:0000256" key="3">
    <source>
        <dbReference type="ARBA" id="ARBA00022801"/>
    </source>
</evidence>
<evidence type="ECO:0000313" key="7">
    <source>
        <dbReference type="Proteomes" id="UP000515832"/>
    </source>
</evidence>
<dbReference type="InterPro" id="IPR016193">
    <property type="entry name" value="Cytidine_deaminase-like"/>
</dbReference>
<proteinExistence type="inferred from homology"/>
<evidence type="ECO:0000259" key="5">
    <source>
        <dbReference type="PROSITE" id="PS51747"/>
    </source>
</evidence>
<keyword evidence="3" id="KW-0378">Hydrolase</keyword>
<reference evidence="6 7" key="1">
    <citation type="submission" date="2020-07" db="EMBL/GenBank/DDBJ databases">
        <title>Complete genome sequence of Rhizobium leguminosarum bacteriophage vB_RlegM_P9VFCI.</title>
        <authorList>
            <person name="Gunathilake D."/>
            <person name="Bhat S."/>
            <person name="Yost C.K."/>
            <person name="Hynes M.F."/>
        </authorList>
    </citation>
    <scope>NUCLEOTIDE SEQUENCE [LARGE SCALE GENOMIC DNA]</scope>
</reference>
<dbReference type="PROSITE" id="PS00903">
    <property type="entry name" value="CYT_DCMP_DEAMINASES_1"/>
    <property type="match status" value="1"/>
</dbReference>
<keyword evidence="7" id="KW-1185">Reference proteome</keyword>
<feature type="domain" description="CMP/dCMP-type deaminase" evidence="5">
    <location>
        <begin position="3"/>
        <end position="133"/>
    </location>
</feature>
<dbReference type="EMBL" id="MT778839">
    <property type="protein sequence ID" value="QNH71866.1"/>
    <property type="molecule type" value="Genomic_DNA"/>
</dbReference>
<dbReference type="PANTHER" id="PTHR11086:SF18">
    <property type="entry name" value="DEOXYCYTIDYLATE DEAMINASE"/>
    <property type="match status" value="1"/>
</dbReference>
<dbReference type="GO" id="GO:0008270">
    <property type="term" value="F:zinc ion binding"/>
    <property type="evidence" value="ECO:0007669"/>
    <property type="project" value="InterPro"/>
</dbReference>
<protein>
    <submittedName>
        <fullName evidence="6">Putative dCMP deaminase</fullName>
    </submittedName>
</protein>
<gene>
    <name evidence="6" type="ORF">P9VFCI_019</name>
</gene>
<dbReference type="InterPro" id="IPR002125">
    <property type="entry name" value="CMP_dCMP_dom"/>
</dbReference>
<comment type="similarity">
    <text evidence="1">Belongs to the cytidine and deoxycytidylate deaminase family.</text>
</comment>
<dbReference type="InterPro" id="IPR016192">
    <property type="entry name" value="APOBEC/CMP_deaminase_Zn-bd"/>
</dbReference>
<dbReference type="GO" id="GO:0004132">
    <property type="term" value="F:dCMP deaminase activity"/>
    <property type="evidence" value="ECO:0007669"/>
    <property type="project" value="TreeGrafter"/>
</dbReference>
<accession>A0A7G7WXC2</accession>
<dbReference type="PROSITE" id="PS51747">
    <property type="entry name" value="CYT_DCMP_DEAMINASES_2"/>
    <property type="match status" value="1"/>
</dbReference>
<evidence type="ECO:0000256" key="2">
    <source>
        <dbReference type="ARBA" id="ARBA00022723"/>
    </source>
</evidence>
<evidence type="ECO:0000256" key="1">
    <source>
        <dbReference type="ARBA" id="ARBA00006576"/>
    </source>
</evidence>
<sequence length="166" mass="18599">MKQRHQLFFDIACSAALESKYDGTKVGCVVVKEGRPISIGWNGYPTGADDDGINQMVRDDRLQLAIHAEENAILNAALHGNSVKDATVYVTHKPCTSCLSKLSNAGVKQVFHVFNPGFEAAWCSPNREVYSKIPLYKKVSRIAMKVLRPHTREIYTTLDKYQIKED</sequence>
<evidence type="ECO:0000256" key="4">
    <source>
        <dbReference type="ARBA" id="ARBA00022833"/>
    </source>
</evidence>
<keyword evidence="2" id="KW-0479">Metal-binding</keyword>
<dbReference type="SUPFAM" id="SSF53927">
    <property type="entry name" value="Cytidine deaminase-like"/>
    <property type="match status" value="1"/>
</dbReference>
<name>A0A7G7WXC2_9CAUD</name>
<dbReference type="Proteomes" id="UP000515832">
    <property type="component" value="Segment"/>
</dbReference>
<dbReference type="Pfam" id="PF00383">
    <property type="entry name" value="dCMP_cyt_deam_1"/>
    <property type="match status" value="1"/>
</dbReference>
<dbReference type="Gene3D" id="3.40.140.10">
    <property type="entry name" value="Cytidine Deaminase, domain 2"/>
    <property type="match status" value="1"/>
</dbReference>
<dbReference type="InterPro" id="IPR015517">
    <property type="entry name" value="dCMP_deaminase-rel"/>
</dbReference>
<evidence type="ECO:0000313" key="6">
    <source>
        <dbReference type="EMBL" id="QNH71866.1"/>
    </source>
</evidence>